<dbReference type="EMBL" id="JAGVWC010000010">
    <property type="protein sequence ID" value="MBS3061609.1"/>
    <property type="molecule type" value="Genomic_DNA"/>
</dbReference>
<protein>
    <submittedName>
        <fullName evidence="1">Type II toxin-antitoxin system HicB family antitoxin</fullName>
    </submittedName>
</protein>
<organism evidence="1 2">
    <name type="scientific">Candidatus Iainarchaeum sp</name>
    <dbReference type="NCBI Taxonomy" id="3101447"/>
    <lineage>
        <taxon>Archaea</taxon>
        <taxon>Candidatus Iainarchaeota</taxon>
        <taxon>Candidatus Iainarchaeia</taxon>
        <taxon>Candidatus Iainarchaeales</taxon>
        <taxon>Candidatus Iainarchaeaceae</taxon>
        <taxon>Candidatus Iainarchaeum</taxon>
    </lineage>
</organism>
<comment type="caution">
    <text evidence="1">The sequence shown here is derived from an EMBL/GenBank/DDBJ whole genome shotgun (WGS) entry which is preliminary data.</text>
</comment>
<dbReference type="PANTHER" id="PTHR34504">
    <property type="entry name" value="ANTITOXIN HICB"/>
    <property type="match status" value="1"/>
</dbReference>
<reference evidence="1" key="1">
    <citation type="submission" date="2021-03" db="EMBL/GenBank/DDBJ databases">
        <authorList>
            <person name="Jaffe A."/>
        </authorList>
    </citation>
    <scope>NUCLEOTIDE SEQUENCE</scope>
    <source>
        <strain evidence="1">RIFCSPLOWO2_01_FULL_AR10_48_17</strain>
    </source>
</reference>
<dbReference type="InterPro" id="IPR051404">
    <property type="entry name" value="TA_system_antitoxin"/>
</dbReference>
<evidence type="ECO:0000313" key="2">
    <source>
        <dbReference type="Proteomes" id="UP000675968"/>
    </source>
</evidence>
<accession>A0A8T4L7W3</accession>
<reference evidence="1" key="2">
    <citation type="submission" date="2021-05" db="EMBL/GenBank/DDBJ databases">
        <title>Protein family content uncovers lineage relationships and bacterial pathway maintenance mechanisms in DPANN archaea.</title>
        <authorList>
            <person name="Castelle C.J."/>
            <person name="Meheust R."/>
            <person name="Jaffe A.L."/>
            <person name="Seitz K."/>
            <person name="Gong X."/>
            <person name="Baker B.J."/>
            <person name="Banfield J.F."/>
        </authorList>
    </citation>
    <scope>NUCLEOTIDE SEQUENCE</scope>
    <source>
        <strain evidence="1">RIFCSPLOWO2_01_FULL_AR10_48_17</strain>
    </source>
</reference>
<dbReference type="Proteomes" id="UP000675968">
    <property type="component" value="Unassembled WGS sequence"/>
</dbReference>
<dbReference type="SUPFAM" id="SSF143100">
    <property type="entry name" value="TTHA1013/TTHA0281-like"/>
    <property type="match status" value="1"/>
</dbReference>
<evidence type="ECO:0000313" key="1">
    <source>
        <dbReference type="EMBL" id="MBS3061609.1"/>
    </source>
</evidence>
<proteinExistence type="predicted"/>
<name>A0A8T4L7W3_9ARCH</name>
<dbReference type="InterPro" id="IPR035069">
    <property type="entry name" value="TTHA1013/TTHA0281-like"/>
</dbReference>
<dbReference type="Gene3D" id="3.30.160.250">
    <property type="match status" value="1"/>
</dbReference>
<sequence length="68" mass="7653">MSREFKVIIEQDEAGWLVADVPELQGCHTQAKTMDALIERVKEVILLCLEDAPVDVKTDFVGIQIVRV</sequence>
<gene>
    <name evidence="1" type="ORF">J4215_03435</name>
</gene>
<dbReference type="PANTHER" id="PTHR34504:SF2">
    <property type="entry name" value="UPF0150 PROTEIN SSL0259"/>
    <property type="match status" value="1"/>
</dbReference>
<dbReference type="AlphaFoldDB" id="A0A8T4L7W3"/>